<evidence type="ECO:0000256" key="1">
    <source>
        <dbReference type="SAM" id="SignalP"/>
    </source>
</evidence>
<feature type="signal peptide" evidence="1">
    <location>
        <begin position="1"/>
        <end position="16"/>
    </location>
</feature>
<evidence type="ECO:0008006" key="4">
    <source>
        <dbReference type="Google" id="ProtNLM"/>
    </source>
</evidence>
<evidence type="ECO:0000313" key="3">
    <source>
        <dbReference type="Proteomes" id="UP000298652"/>
    </source>
</evidence>
<name>A0A4U6TYM8_SETVI</name>
<keyword evidence="3" id="KW-1185">Reference proteome</keyword>
<evidence type="ECO:0000313" key="2">
    <source>
        <dbReference type="EMBL" id="TKW02937.1"/>
    </source>
</evidence>
<proteinExistence type="predicted"/>
<accession>A0A4U6TYM8</accession>
<gene>
    <name evidence="2" type="ORF">SEVIR_7G030474v2</name>
</gene>
<dbReference type="Gramene" id="TKW02937">
    <property type="protein sequence ID" value="TKW02937"/>
    <property type="gene ID" value="SEVIR_7G030474v2"/>
</dbReference>
<reference evidence="2" key="1">
    <citation type="submission" date="2019-03" db="EMBL/GenBank/DDBJ databases">
        <title>WGS assembly of Setaria viridis.</title>
        <authorList>
            <person name="Huang P."/>
            <person name="Jenkins J."/>
            <person name="Grimwood J."/>
            <person name="Barry K."/>
            <person name="Healey A."/>
            <person name="Mamidi S."/>
            <person name="Sreedasyam A."/>
            <person name="Shu S."/>
            <person name="Feldman M."/>
            <person name="Wu J."/>
            <person name="Yu Y."/>
            <person name="Chen C."/>
            <person name="Johnson J."/>
            <person name="Rokhsar D."/>
            <person name="Baxter I."/>
            <person name="Schmutz J."/>
            <person name="Brutnell T."/>
            <person name="Kellogg E."/>
        </authorList>
    </citation>
    <scope>NUCLEOTIDE SEQUENCE [LARGE SCALE GENOMIC DNA]</scope>
</reference>
<feature type="chain" id="PRO_5020412545" description="CTLH domain-containing protein" evidence="1">
    <location>
        <begin position="17"/>
        <end position="62"/>
    </location>
</feature>
<sequence length="62" mass="7032">MMMMLCLINCFSILKSFEYLAHLESLDPALNWMLKLESKDPLLVAFLQNKPLSQKSCILGVG</sequence>
<organism evidence="2 3">
    <name type="scientific">Setaria viridis</name>
    <name type="common">Green bristlegrass</name>
    <name type="synonym">Setaria italica subsp. viridis</name>
    <dbReference type="NCBI Taxonomy" id="4556"/>
    <lineage>
        <taxon>Eukaryota</taxon>
        <taxon>Viridiplantae</taxon>
        <taxon>Streptophyta</taxon>
        <taxon>Embryophyta</taxon>
        <taxon>Tracheophyta</taxon>
        <taxon>Spermatophyta</taxon>
        <taxon>Magnoliopsida</taxon>
        <taxon>Liliopsida</taxon>
        <taxon>Poales</taxon>
        <taxon>Poaceae</taxon>
        <taxon>PACMAD clade</taxon>
        <taxon>Panicoideae</taxon>
        <taxon>Panicodae</taxon>
        <taxon>Paniceae</taxon>
        <taxon>Cenchrinae</taxon>
        <taxon>Setaria</taxon>
    </lineage>
</organism>
<keyword evidence="1" id="KW-0732">Signal</keyword>
<protein>
    <recommendedName>
        <fullName evidence="4">CTLH domain-containing protein</fullName>
    </recommendedName>
</protein>
<dbReference type="EMBL" id="CM016558">
    <property type="protein sequence ID" value="TKW02937.1"/>
    <property type="molecule type" value="Genomic_DNA"/>
</dbReference>
<dbReference type="AlphaFoldDB" id="A0A4U6TYM8"/>
<dbReference type="Proteomes" id="UP000298652">
    <property type="component" value="Chromosome 7"/>
</dbReference>